<protein>
    <submittedName>
        <fullName evidence="1">Uncharacterized protein</fullName>
    </submittedName>
</protein>
<name>X1G543_9ZZZZ</name>
<dbReference type="AlphaFoldDB" id="X1G543"/>
<proteinExistence type="predicted"/>
<organism evidence="1">
    <name type="scientific">marine sediment metagenome</name>
    <dbReference type="NCBI Taxonomy" id="412755"/>
    <lineage>
        <taxon>unclassified sequences</taxon>
        <taxon>metagenomes</taxon>
        <taxon>ecological metagenomes</taxon>
    </lineage>
</organism>
<dbReference type="EMBL" id="BARU01024760">
    <property type="protein sequence ID" value="GAH53006.1"/>
    <property type="molecule type" value="Genomic_DNA"/>
</dbReference>
<reference evidence="1" key="1">
    <citation type="journal article" date="2014" name="Front. Microbiol.">
        <title>High frequency of phylogenetically diverse reductive dehalogenase-homologous genes in deep subseafloor sedimentary metagenomes.</title>
        <authorList>
            <person name="Kawai M."/>
            <person name="Futagami T."/>
            <person name="Toyoda A."/>
            <person name="Takaki Y."/>
            <person name="Nishi S."/>
            <person name="Hori S."/>
            <person name="Arai W."/>
            <person name="Tsubouchi T."/>
            <person name="Morono Y."/>
            <person name="Uchiyama I."/>
            <person name="Ito T."/>
            <person name="Fujiyama A."/>
            <person name="Inagaki F."/>
            <person name="Takami H."/>
        </authorList>
    </citation>
    <scope>NUCLEOTIDE SEQUENCE</scope>
    <source>
        <strain evidence="1">Expedition CK06-06</strain>
    </source>
</reference>
<gene>
    <name evidence="1" type="ORF">S03H2_39987</name>
</gene>
<sequence length="72" mass="8052">RLFFGLGELLEAPIPRPWIDQLNAAHYSAVLTAVNNSALLRPGPAAQPRKYRCWSFFTGLSCHFHNDKGVDV</sequence>
<evidence type="ECO:0000313" key="1">
    <source>
        <dbReference type="EMBL" id="GAH53006.1"/>
    </source>
</evidence>
<accession>X1G543</accession>
<comment type="caution">
    <text evidence="1">The sequence shown here is derived from an EMBL/GenBank/DDBJ whole genome shotgun (WGS) entry which is preliminary data.</text>
</comment>
<feature type="non-terminal residue" evidence="1">
    <location>
        <position position="1"/>
    </location>
</feature>